<dbReference type="EMBL" id="CP042437">
    <property type="protein sequence ID" value="QEC78042.1"/>
    <property type="molecule type" value="Genomic_DNA"/>
</dbReference>
<keyword evidence="2" id="KW-1185">Reference proteome</keyword>
<protein>
    <recommendedName>
        <fullName evidence="3">HEAT repeat domain-containing protein</fullName>
    </recommendedName>
</protein>
<evidence type="ECO:0000313" key="1">
    <source>
        <dbReference type="EMBL" id="QEC78042.1"/>
    </source>
</evidence>
<sequence>MSFNFLKKLFKNNKAIEYKVSTLLDIKEVDDELLNIFEKLTSEQRIRNVIYHGDSGKKELFPLLKWVIFYDHDRNAKFAALKRIHLFKDNPDLITVLSELPNHVNTRELEPYYSMALSRVGIISLDDFKERIQDAK</sequence>
<accession>A0A5B8W534</accession>
<dbReference type="OrthoDB" id="1450628at2"/>
<dbReference type="KEGG" id="mgk:FSB76_19640"/>
<evidence type="ECO:0008006" key="3">
    <source>
        <dbReference type="Google" id="ProtNLM"/>
    </source>
</evidence>
<reference evidence="1 2" key="1">
    <citation type="journal article" date="2013" name="J. Microbiol.">
        <title>Mucilaginibacter ginsenosidivorax sp. nov., with ginsenoside converting activity isolated from sediment.</title>
        <authorList>
            <person name="Kim J.K."/>
            <person name="Choi T.E."/>
            <person name="Liu Q.M."/>
            <person name="Park H.Y."/>
            <person name="Yi T.H."/>
            <person name="Yoon M.H."/>
            <person name="Kim S.C."/>
            <person name="Im W.T."/>
        </authorList>
    </citation>
    <scope>NUCLEOTIDE SEQUENCE [LARGE SCALE GENOMIC DNA]</scope>
    <source>
        <strain evidence="1 2">KHI28</strain>
    </source>
</reference>
<evidence type="ECO:0000313" key="2">
    <source>
        <dbReference type="Proteomes" id="UP000321362"/>
    </source>
</evidence>
<dbReference type="AlphaFoldDB" id="A0A5B8W534"/>
<gene>
    <name evidence="1" type="ORF">FSB76_19640</name>
</gene>
<dbReference type="Proteomes" id="UP000321362">
    <property type="component" value="Chromosome"/>
</dbReference>
<dbReference type="RefSeq" id="WP_147056322.1">
    <property type="nucleotide sequence ID" value="NZ_CP042437.1"/>
</dbReference>
<organism evidence="1 2">
    <name type="scientific">Mucilaginibacter ginsenosidivorax</name>
    <dbReference type="NCBI Taxonomy" id="862126"/>
    <lineage>
        <taxon>Bacteria</taxon>
        <taxon>Pseudomonadati</taxon>
        <taxon>Bacteroidota</taxon>
        <taxon>Sphingobacteriia</taxon>
        <taxon>Sphingobacteriales</taxon>
        <taxon>Sphingobacteriaceae</taxon>
        <taxon>Mucilaginibacter</taxon>
    </lineage>
</organism>
<name>A0A5B8W534_9SPHI</name>
<proteinExistence type="predicted"/>